<evidence type="ECO:0000256" key="2">
    <source>
        <dbReference type="ARBA" id="ARBA00022692"/>
    </source>
</evidence>
<dbReference type="EMBL" id="MCGH01000004">
    <property type="protein sequence ID" value="ODM02533.1"/>
    <property type="molecule type" value="Genomic_DNA"/>
</dbReference>
<dbReference type="InterPro" id="IPR027417">
    <property type="entry name" value="P-loop_NTPase"/>
</dbReference>
<comment type="caution">
    <text evidence="10">The sequence shown here is derived from an EMBL/GenBank/DDBJ whole genome shotgun (WGS) entry which is preliminary data.</text>
</comment>
<proteinExistence type="predicted"/>
<dbReference type="Pfam" id="PF00005">
    <property type="entry name" value="ABC_tran"/>
    <property type="match status" value="1"/>
</dbReference>
<dbReference type="GO" id="GO:0016887">
    <property type="term" value="F:ATP hydrolysis activity"/>
    <property type="evidence" value="ECO:0007669"/>
    <property type="project" value="InterPro"/>
</dbReference>
<evidence type="ECO:0000256" key="5">
    <source>
        <dbReference type="ARBA" id="ARBA00022989"/>
    </source>
</evidence>
<dbReference type="InterPro" id="IPR003593">
    <property type="entry name" value="AAA+_ATPase"/>
</dbReference>
<keyword evidence="10" id="KW-0378">Hydrolase</keyword>
<protein>
    <submittedName>
        <fullName evidence="10">Multidrug resistance ABC transporter ATP-binding and permease protein</fullName>
        <ecNumber evidence="10">3.6.3.44</ecNumber>
    </submittedName>
</protein>
<feature type="domain" description="ABC transporter" evidence="8">
    <location>
        <begin position="326"/>
        <end position="558"/>
    </location>
</feature>
<feature type="transmembrane region" description="Helical" evidence="7">
    <location>
        <begin position="264"/>
        <end position="288"/>
    </location>
</feature>
<evidence type="ECO:0000256" key="1">
    <source>
        <dbReference type="ARBA" id="ARBA00004651"/>
    </source>
</evidence>
<feature type="transmembrane region" description="Helical" evidence="7">
    <location>
        <begin position="151"/>
        <end position="172"/>
    </location>
</feature>
<evidence type="ECO:0000313" key="11">
    <source>
        <dbReference type="Proteomes" id="UP000094067"/>
    </source>
</evidence>
<keyword evidence="2 7" id="KW-0812">Transmembrane</keyword>
<evidence type="ECO:0000256" key="6">
    <source>
        <dbReference type="ARBA" id="ARBA00023136"/>
    </source>
</evidence>
<dbReference type="EC" id="3.6.3.44" evidence="10"/>
<sequence length="560" mass="63459">MNYLKKIAGKNKIWICIYISLGIGLSFLSNYNISFFQKLIDKFTDGTLSLPVILVYGGLLLLLCLGNYLDEYPMQKLNNGIYLDLKLLALYKTSRIDYLAYQSMGTGKLIQRVENGAMAGKNILCQFWFRIARELLPSALFSLFFIYRLNHVIACTVACGYLLVFLITNLLLKLLYRMKERVLDNEELLNHFLTRGFMEMVVFRLNRKFGTEIKKAEKARDQIVRSKIGISFIHEAFFAAFAILITLIKAALIIYAWYTRSISIGSVVALLTLVDNAYTPIAIFNVLFVQFRLDSSAFGRYADFLDLPEESRLFEGKKLTEFQGDISIRKAVFSYHDMPVLKAVSLSISPGEKVALAGNSGSGKSTLIKLIAGLLKTEEGSISIDGNDLNRLNLDSYYRHITYIPQESPVFDGTLRENLFFDALLPDEDAIRVLNKVQLKDWFDNLPDGLDTQLGEKGIKLSGGERQRLALARLWFSSSRLIILDEATSAMDNVTEELVMNEVLSLTNGRNIIAIAHRLNSIRSFDRIILLKKGRLEGDGSFSDLMTYNPYFQELYRAGM</sequence>
<dbReference type="InterPro" id="IPR039421">
    <property type="entry name" value="Type_1_exporter"/>
</dbReference>
<organism evidence="10 11">
    <name type="scientific">Eisenbergiella tayi</name>
    <dbReference type="NCBI Taxonomy" id="1432052"/>
    <lineage>
        <taxon>Bacteria</taxon>
        <taxon>Bacillati</taxon>
        <taxon>Bacillota</taxon>
        <taxon>Clostridia</taxon>
        <taxon>Lachnospirales</taxon>
        <taxon>Lachnospiraceae</taxon>
        <taxon>Eisenbergiella</taxon>
    </lineage>
</organism>
<dbReference type="PROSITE" id="PS50929">
    <property type="entry name" value="ABC_TM1F"/>
    <property type="match status" value="1"/>
</dbReference>
<dbReference type="SUPFAM" id="SSF90123">
    <property type="entry name" value="ABC transporter transmembrane region"/>
    <property type="match status" value="1"/>
</dbReference>
<dbReference type="InterPro" id="IPR011527">
    <property type="entry name" value="ABC1_TM_dom"/>
</dbReference>
<dbReference type="GO" id="GO:0005886">
    <property type="term" value="C:plasma membrane"/>
    <property type="evidence" value="ECO:0007669"/>
    <property type="project" value="UniProtKB-SubCell"/>
</dbReference>
<dbReference type="GO" id="GO:0140359">
    <property type="term" value="F:ABC-type transporter activity"/>
    <property type="evidence" value="ECO:0007669"/>
    <property type="project" value="InterPro"/>
</dbReference>
<keyword evidence="3" id="KW-0547">Nucleotide-binding</keyword>
<gene>
    <name evidence="10" type="primary">lmrA_2</name>
    <name evidence="10" type="ORF">BEI61_05695</name>
</gene>
<dbReference type="InterPro" id="IPR017871">
    <property type="entry name" value="ABC_transporter-like_CS"/>
</dbReference>
<feature type="transmembrane region" description="Helical" evidence="7">
    <location>
        <begin position="48"/>
        <end position="69"/>
    </location>
</feature>
<keyword evidence="5 7" id="KW-1133">Transmembrane helix</keyword>
<name>A0A1E3A1A6_9FIRM</name>
<dbReference type="Gene3D" id="3.40.50.300">
    <property type="entry name" value="P-loop containing nucleotide triphosphate hydrolases"/>
    <property type="match status" value="1"/>
</dbReference>
<comment type="subcellular location">
    <subcellularLocation>
        <location evidence="1">Cell membrane</location>
        <topology evidence="1">Multi-pass membrane protein</topology>
    </subcellularLocation>
</comment>
<keyword evidence="6 7" id="KW-0472">Membrane</keyword>
<evidence type="ECO:0000256" key="3">
    <source>
        <dbReference type="ARBA" id="ARBA00022741"/>
    </source>
</evidence>
<evidence type="ECO:0000256" key="7">
    <source>
        <dbReference type="SAM" id="Phobius"/>
    </source>
</evidence>
<feature type="transmembrane region" description="Helical" evidence="7">
    <location>
        <begin position="236"/>
        <end position="258"/>
    </location>
</feature>
<dbReference type="PATRIC" id="fig|1432052.4.peg.6328"/>
<evidence type="ECO:0000259" key="8">
    <source>
        <dbReference type="PROSITE" id="PS50893"/>
    </source>
</evidence>
<evidence type="ECO:0000256" key="4">
    <source>
        <dbReference type="ARBA" id="ARBA00022840"/>
    </source>
</evidence>
<dbReference type="SMART" id="SM00382">
    <property type="entry name" value="AAA"/>
    <property type="match status" value="1"/>
</dbReference>
<dbReference type="GO" id="GO:0034040">
    <property type="term" value="F:ATPase-coupled lipid transmembrane transporter activity"/>
    <property type="evidence" value="ECO:0007669"/>
    <property type="project" value="TreeGrafter"/>
</dbReference>
<dbReference type="AlphaFoldDB" id="A0A1E3A1A6"/>
<dbReference type="InterPro" id="IPR036640">
    <property type="entry name" value="ABC1_TM_sf"/>
</dbReference>
<dbReference type="GO" id="GO:0005524">
    <property type="term" value="F:ATP binding"/>
    <property type="evidence" value="ECO:0007669"/>
    <property type="project" value="UniProtKB-KW"/>
</dbReference>
<dbReference type="RefSeq" id="WP_069155037.1">
    <property type="nucleotide sequence ID" value="NZ_MCGH01000004.1"/>
</dbReference>
<feature type="transmembrane region" description="Helical" evidence="7">
    <location>
        <begin position="12"/>
        <end position="28"/>
    </location>
</feature>
<accession>A0A1E3A1A6</accession>
<dbReference type="PANTHER" id="PTHR24221">
    <property type="entry name" value="ATP-BINDING CASSETTE SUB-FAMILY B"/>
    <property type="match status" value="1"/>
</dbReference>
<dbReference type="Gene3D" id="1.20.1560.10">
    <property type="entry name" value="ABC transporter type 1, transmembrane domain"/>
    <property type="match status" value="1"/>
</dbReference>
<feature type="domain" description="ABC transmembrane type-1" evidence="9">
    <location>
        <begin position="17"/>
        <end position="293"/>
    </location>
</feature>
<evidence type="ECO:0000313" key="10">
    <source>
        <dbReference type="EMBL" id="ODM02533.1"/>
    </source>
</evidence>
<keyword evidence="4 10" id="KW-0067">ATP-binding</keyword>
<dbReference type="PANTHER" id="PTHR24221:SF654">
    <property type="entry name" value="ATP-BINDING CASSETTE SUB-FAMILY B MEMBER 6"/>
    <property type="match status" value="1"/>
</dbReference>
<dbReference type="Proteomes" id="UP000094067">
    <property type="component" value="Unassembled WGS sequence"/>
</dbReference>
<evidence type="ECO:0000259" key="9">
    <source>
        <dbReference type="PROSITE" id="PS50929"/>
    </source>
</evidence>
<dbReference type="PROSITE" id="PS00211">
    <property type="entry name" value="ABC_TRANSPORTER_1"/>
    <property type="match status" value="1"/>
</dbReference>
<dbReference type="SUPFAM" id="SSF52540">
    <property type="entry name" value="P-loop containing nucleoside triphosphate hydrolases"/>
    <property type="match status" value="1"/>
</dbReference>
<dbReference type="InterPro" id="IPR003439">
    <property type="entry name" value="ABC_transporter-like_ATP-bd"/>
</dbReference>
<dbReference type="PROSITE" id="PS50893">
    <property type="entry name" value="ABC_TRANSPORTER_2"/>
    <property type="match status" value="1"/>
</dbReference>
<reference evidence="10 11" key="1">
    <citation type="submission" date="2016-07" db="EMBL/GenBank/DDBJ databases">
        <title>Characterization of isolates of Eisenbergiella tayi derived from blood cultures, using whole genome sequencing.</title>
        <authorList>
            <person name="Burdz T."/>
            <person name="Wiebe D."/>
            <person name="Huynh C."/>
            <person name="Bernard K."/>
        </authorList>
    </citation>
    <scope>NUCLEOTIDE SEQUENCE [LARGE SCALE GENOMIC DNA]</scope>
    <source>
        <strain evidence="10 11">NML 110608</strain>
    </source>
</reference>